<dbReference type="Proteomes" id="UP000050794">
    <property type="component" value="Unassembled WGS sequence"/>
</dbReference>
<reference evidence="1 2" key="2">
    <citation type="submission" date="2018-11" db="EMBL/GenBank/DDBJ databases">
        <authorList>
            <consortium name="Pathogen Informatics"/>
        </authorList>
    </citation>
    <scope>NUCLEOTIDE SEQUENCE [LARGE SCALE GENOMIC DNA]</scope>
</reference>
<evidence type="ECO:0000313" key="3">
    <source>
        <dbReference type="WBParaSite" id="TCNE_0000773101-mRNA-1"/>
    </source>
</evidence>
<reference evidence="3" key="1">
    <citation type="submission" date="2016-06" db="UniProtKB">
        <authorList>
            <consortium name="WormBaseParasite"/>
        </authorList>
    </citation>
    <scope>IDENTIFICATION</scope>
</reference>
<sequence>MAGFNAITSEQVKCLVWICGLHTPGDADIGARALRKLEDNPQTTIKGLDLEIQQFLNIKEDAKMLKSAPSLLRPEVNAVAIKENRTRDSPAPCFRCGGWHPAKECYFVKKRCHDCKLVRHKKGYCKNFAEKKKRYPNEKRRTTNSVVVTASNGTDVAPAAIQMRIDTGTDFTLLSVKDWIKISRAKLLPALVKLKRRCTGSVPFYSRFTSKDNC</sequence>
<dbReference type="EMBL" id="UYWY01019743">
    <property type="protein sequence ID" value="VDM39052.1"/>
    <property type="molecule type" value="Genomic_DNA"/>
</dbReference>
<name>A0A183UGW1_TOXCA</name>
<dbReference type="AlphaFoldDB" id="A0A183UGW1"/>
<evidence type="ECO:0000313" key="1">
    <source>
        <dbReference type="EMBL" id="VDM39052.1"/>
    </source>
</evidence>
<protein>
    <submittedName>
        <fullName evidence="3">Peptidase A2 domain-containing protein</fullName>
    </submittedName>
</protein>
<proteinExistence type="predicted"/>
<dbReference type="WBParaSite" id="TCNE_0000773101-mRNA-1">
    <property type="protein sequence ID" value="TCNE_0000773101-mRNA-1"/>
    <property type="gene ID" value="TCNE_0000773101"/>
</dbReference>
<organism evidence="2 3">
    <name type="scientific">Toxocara canis</name>
    <name type="common">Canine roundworm</name>
    <dbReference type="NCBI Taxonomy" id="6265"/>
    <lineage>
        <taxon>Eukaryota</taxon>
        <taxon>Metazoa</taxon>
        <taxon>Ecdysozoa</taxon>
        <taxon>Nematoda</taxon>
        <taxon>Chromadorea</taxon>
        <taxon>Rhabditida</taxon>
        <taxon>Spirurina</taxon>
        <taxon>Ascaridomorpha</taxon>
        <taxon>Ascaridoidea</taxon>
        <taxon>Toxocaridae</taxon>
        <taxon>Toxocara</taxon>
    </lineage>
</organism>
<evidence type="ECO:0000313" key="2">
    <source>
        <dbReference type="Proteomes" id="UP000050794"/>
    </source>
</evidence>
<keyword evidence="2" id="KW-1185">Reference proteome</keyword>
<accession>A0A183UGW1</accession>
<gene>
    <name evidence="1" type="ORF">TCNE_LOCUS7731</name>
</gene>